<comment type="caution">
    <text evidence="1">The sequence shown here is derived from an EMBL/GenBank/DDBJ whole genome shotgun (WGS) entry which is preliminary data.</text>
</comment>
<protein>
    <submittedName>
        <fullName evidence="1">Uncharacterized protein</fullName>
    </submittedName>
</protein>
<reference evidence="1" key="1">
    <citation type="submission" date="2021-08" db="EMBL/GenBank/DDBJ databases">
        <title>The first chromosome-level gecko genome reveals the dynamic sex chromosomes of Neotropical dwarf geckos (Sphaerodactylidae: Sphaerodactylus).</title>
        <authorList>
            <person name="Pinto B.J."/>
            <person name="Keating S.E."/>
            <person name="Gamble T."/>
        </authorList>
    </citation>
    <scope>NUCLEOTIDE SEQUENCE</scope>
    <source>
        <strain evidence="1">TG3544</strain>
    </source>
</reference>
<keyword evidence="2" id="KW-1185">Reference proteome</keyword>
<gene>
    <name evidence="1" type="ORF">K3G42_017053</name>
</gene>
<proteinExistence type="predicted"/>
<dbReference type="Proteomes" id="UP000827872">
    <property type="component" value="Linkage Group LG03"/>
</dbReference>
<evidence type="ECO:0000313" key="1">
    <source>
        <dbReference type="EMBL" id="KAH7991936.1"/>
    </source>
</evidence>
<organism evidence="1 2">
    <name type="scientific">Sphaerodactylus townsendi</name>
    <dbReference type="NCBI Taxonomy" id="933632"/>
    <lineage>
        <taxon>Eukaryota</taxon>
        <taxon>Metazoa</taxon>
        <taxon>Chordata</taxon>
        <taxon>Craniata</taxon>
        <taxon>Vertebrata</taxon>
        <taxon>Euteleostomi</taxon>
        <taxon>Lepidosauria</taxon>
        <taxon>Squamata</taxon>
        <taxon>Bifurcata</taxon>
        <taxon>Gekkota</taxon>
        <taxon>Sphaerodactylidae</taxon>
        <taxon>Sphaerodactylus</taxon>
    </lineage>
</organism>
<name>A0ACB8EGX0_9SAUR</name>
<sequence>MDEMELDDNPQFSSLHGMLCLSLAKYTPLTYNKLWSSVIPRVGCGSLIERVKAVAAPREVHQWPRESESAVPFYPSAVANGGLIKPTHIIVETMM</sequence>
<evidence type="ECO:0000313" key="2">
    <source>
        <dbReference type="Proteomes" id="UP000827872"/>
    </source>
</evidence>
<dbReference type="EMBL" id="CM037616">
    <property type="protein sequence ID" value="KAH7991936.1"/>
    <property type="molecule type" value="Genomic_DNA"/>
</dbReference>
<accession>A0ACB8EGX0</accession>